<sequence>MYDRKNYLEYKKYLRRQSPIEPVLYLVYCVSDFSAGPVKINEAYLML</sequence>
<dbReference type="AlphaFoldDB" id="A0A0A9FRY3"/>
<reference evidence="1" key="1">
    <citation type="submission" date="2014-09" db="EMBL/GenBank/DDBJ databases">
        <authorList>
            <person name="Magalhaes I.L.F."/>
            <person name="Oliveira U."/>
            <person name="Santos F.R."/>
            <person name="Vidigal T.H.D.A."/>
            <person name="Brescovit A.D."/>
            <person name="Santos A.J."/>
        </authorList>
    </citation>
    <scope>NUCLEOTIDE SEQUENCE</scope>
    <source>
        <tissue evidence="1">Shoot tissue taken approximately 20 cm above the soil surface</tissue>
    </source>
</reference>
<evidence type="ECO:0000313" key="1">
    <source>
        <dbReference type="EMBL" id="JAE13076.1"/>
    </source>
</evidence>
<protein>
    <submittedName>
        <fullName evidence="1">Uncharacterized protein</fullName>
    </submittedName>
</protein>
<name>A0A0A9FRY3_ARUDO</name>
<proteinExistence type="predicted"/>
<accession>A0A0A9FRY3</accession>
<reference evidence="1" key="2">
    <citation type="journal article" date="2015" name="Data Brief">
        <title>Shoot transcriptome of the giant reed, Arundo donax.</title>
        <authorList>
            <person name="Barrero R.A."/>
            <person name="Guerrero F.D."/>
            <person name="Moolhuijzen P."/>
            <person name="Goolsby J.A."/>
            <person name="Tidwell J."/>
            <person name="Bellgard S.E."/>
            <person name="Bellgard M.I."/>
        </authorList>
    </citation>
    <scope>NUCLEOTIDE SEQUENCE</scope>
    <source>
        <tissue evidence="1">Shoot tissue taken approximately 20 cm above the soil surface</tissue>
    </source>
</reference>
<organism evidence="1">
    <name type="scientific">Arundo donax</name>
    <name type="common">Giant reed</name>
    <name type="synonym">Donax arundinaceus</name>
    <dbReference type="NCBI Taxonomy" id="35708"/>
    <lineage>
        <taxon>Eukaryota</taxon>
        <taxon>Viridiplantae</taxon>
        <taxon>Streptophyta</taxon>
        <taxon>Embryophyta</taxon>
        <taxon>Tracheophyta</taxon>
        <taxon>Spermatophyta</taxon>
        <taxon>Magnoliopsida</taxon>
        <taxon>Liliopsida</taxon>
        <taxon>Poales</taxon>
        <taxon>Poaceae</taxon>
        <taxon>PACMAD clade</taxon>
        <taxon>Arundinoideae</taxon>
        <taxon>Arundineae</taxon>
        <taxon>Arundo</taxon>
    </lineage>
</organism>
<dbReference type="EMBL" id="GBRH01184820">
    <property type="protein sequence ID" value="JAE13076.1"/>
    <property type="molecule type" value="Transcribed_RNA"/>
</dbReference>